<dbReference type="PANTHER" id="PTHR43201:SF5">
    <property type="entry name" value="MEDIUM-CHAIN ACYL-COA LIGASE ACSF2, MITOCHONDRIAL"/>
    <property type="match status" value="1"/>
</dbReference>
<sequence length="452" mass="45521">AGLDGDDRVAVALRDGVAAALAFLALPLACTFAPLSRSLRASEYAFEFEDLPAAAVLVHDDDGAEVFVAAAREASLPVVVAVVGTHGFFSVEPRGAAAAPRPARGGDAVALVLHTSGSTARPKLVPLSHANLRAGGVAIATALELAPGTTVLNVMPLFHIHGLAANVLAALAAGACCVAAPGFAALGPAGVLDALRGVDGYSAVPTMHAALLEALAGDGTSGRVSYARNCSAALPPAVAARLEAAFGCEAIATYAMTESMPIAANPRGRGRRLDTVGPASGPDVRLLAPHPSRDEVATGEVCVRGACVTAGYERRGDADPNAALFADGYLRTGDRGTFLADGHLVLDGRFKETINRGGEQLSPLAVEHALASHAAVGSVVAFAAPHARLGEAVGVLVALRPGRVASLGDLRRHAARTLRDAHLPAALVVASGAPLGPTGKALRVGLAARLGL</sequence>
<dbReference type="AlphaFoldDB" id="F0Y8Z6"/>
<dbReference type="Gene3D" id="3.30.300.30">
    <property type="match status" value="1"/>
</dbReference>
<evidence type="ECO:0000256" key="1">
    <source>
        <dbReference type="ARBA" id="ARBA00006432"/>
    </source>
</evidence>
<dbReference type="EMBL" id="GL833128">
    <property type="protein sequence ID" value="EGB08431.1"/>
    <property type="molecule type" value="Genomic_DNA"/>
</dbReference>
<organism evidence="7">
    <name type="scientific">Aureococcus anophagefferens</name>
    <name type="common">Harmful bloom alga</name>
    <dbReference type="NCBI Taxonomy" id="44056"/>
    <lineage>
        <taxon>Eukaryota</taxon>
        <taxon>Sar</taxon>
        <taxon>Stramenopiles</taxon>
        <taxon>Ochrophyta</taxon>
        <taxon>Pelagophyceae</taxon>
        <taxon>Pelagomonadales</taxon>
        <taxon>Pelagomonadaceae</taxon>
        <taxon>Aureococcus</taxon>
    </lineage>
</organism>
<feature type="non-terminal residue" evidence="6">
    <location>
        <position position="1"/>
    </location>
</feature>
<feature type="domain" description="AMP-binding enzyme C-terminal" evidence="5">
    <location>
        <begin position="366"/>
        <end position="440"/>
    </location>
</feature>
<keyword evidence="2" id="KW-0436">Ligase</keyword>
<feature type="non-terminal residue" evidence="6">
    <location>
        <position position="452"/>
    </location>
</feature>
<evidence type="ECO:0008006" key="8">
    <source>
        <dbReference type="Google" id="ProtNLM"/>
    </source>
</evidence>
<dbReference type="InterPro" id="IPR025110">
    <property type="entry name" value="AMP-bd_C"/>
</dbReference>
<dbReference type="InterPro" id="IPR042099">
    <property type="entry name" value="ANL_N_sf"/>
</dbReference>
<evidence type="ECO:0000259" key="4">
    <source>
        <dbReference type="Pfam" id="PF00501"/>
    </source>
</evidence>
<dbReference type="Proteomes" id="UP000002729">
    <property type="component" value="Unassembled WGS sequence"/>
</dbReference>
<dbReference type="InParanoid" id="F0Y8Z6"/>
<dbReference type="PANTHER" id="PTHR43201">
    <property type="entry name" value="ACYL-COA SYNTHETASE"/>
    <property type="match status" value="1"/>
</dbReference>
<reference evidence="6 7" key="1">
    <citation type="journal article" date="2011" name="Proc. Natl. Acad. Sci. U.S.A.">
        <title>Niche of harmful alga Aureococcus anophagefferens revealed through ecogenomics.</title>
        <authorList>
            <person name="Gobler C.J."/>
            <person name="Berry D.L."/>
            <person name="Dyhrman S.T."/>
            <person name="Wilhelm S.W."/>
            <person name="Salamov A."/>
            <person name="Lobanov A.V."/>
            <person name="Zhang Y."/>
            <person name="Collier J.L."/>
            <person name="Wurch L.L."/>
            <person name="Kustka A.B."/>
            <person name="Dill B.D."/>
            <person name="Shah M."/>
            <person name="VerBerkmoes N.C."/>
            <person name="Kuo A."/>
            <person name="Terry A."/>
            <person name="Pangilinan J."/>
            <person name="Lindquist E.A."/>
            <person name="Lucas S."/>
            <person name="Paulsen I.T."/>
            <person name="Hattenrath-Lehmann T.K."/>
            <person name="Talmage S.C."/>
            <person name="Walker E.A."/>
            <person name="Koch F."/>
            <person name="Burson A.M."/>
            <person name="Marcoval M.A."/>
            <person name="Tang Y.Z."/>
            <person name="Lecleir G.R."/>
            <person name="Coyne K.J."/>
            <person name="Berg G.M."/>
            <person name="Bertrand E.M."/>
            <person name="Saito M.A."/>
            <person name="Gladyshev V.N."/>
            <person name="Grigoriev I.V."/>
        </authorList>
    </citation>
    <scope>NUCLEOTIDE SEQUENCE [LARGE SCALE GENOMIC DNA]</scope>
    <source>
        <strain evidence="7">CCMP 1984</strain>
    </source>
</reference>
<evidence type="ECO:0000259" key="5">
    <source>
        <dbReference type="Pfam" id="PF13193"/>
    </source>
</evidence>
<dbReference type="Gene3D" id="3.40.50.12780">
    <property type="entry name" value="N-terminal domain of ligase-like"/>
    <property type="match status" value="1"/>
</dbReference>
<dbReference type="Pfam" id="PF00501">
    <property type="entry name" value="AMP-binding"/>
    <property type="match status" value="1"/>
</dbReference>
<dbReference type="OrthoDB" id="39469at2759"/>
<dbReference type="GO" id="GO:0006631">
    <property type="term" value="P:fatty acid metabolic process"/>
    <property type="evidence" value="ECO:0007669"/>
    <property type="project" value="TreeGrafter"/>
</dbReference>
<dbReference type="KEGG" id="aaf:AURANDRAFT_11136"/>
<dbReference type="eggNOG" id="KOG1176">
    <property type="taxonomic scope" value="Eukaryota"/>
</dbReference>
<dbReference type="GeneID" id="20218038"/>
<dbReference type="RefSeq" id="XP_009037146.1">
    <property type="nucleotide sequence ID" value="XM_009038898.1"/>
</dbReference>
<keyword evidence="7" id="KW-1185">Reference proteome</keyword>
<keyword evidence="3" id="KW-0812">Transmembrane</keyword>
<name>F0Y8Z6_AURAN</name>
<keyword evidence="3" id="KW-0472">Membrane</keyword>
<dbReference type="InterPro" id="IPR045851">
    <property type="entry name" value="AMP-bd_C_sf"/>
</dbReference>
<evidence type="ECO:0000313" key="7">
    <source>
        <dbReference type="Proteomes" id="UP000002729"/>
    </source>
</evidence>
<dbReference type="SUPFAM" id="SSF56801">
    <property type="entry name" value="Acetyl-CoA synthetase-like"/>
    <property type="match status" value="1"/>
</dbReference>
<dbReference type="InterPro" id="IPR000873">
    <property type="entry name" value="AMP-dep_synth/lig_dom"/>
</dbReference>
<evidence type="ECO:0000256" key="2">
    <source>
        <dbReference type="ARBA" id="ARBA00022598"/>
    </source>
</evidence>
<dbReference type="OMA" id="FEPAQCL"/>
<keyword evidence="3" id="KW-1133">Transmembrane helix</keyword>
<protein>
    <recommendedName>
        <fullName evidence="8">AMP-dependent synthetase/ligase domain-containing protein</fullName>
    </recommendedName>
</protein>
<evidence type="ECO:0000313" key="6">
    <source>
        <dbReference type="EMBL" id="EGB08431.1"/>
    </source>
</evidence>
<proteinExistence type="inferred from homology"/>
<dbReference type="GO" id="GO:0031956">
    <property type="term" value="F:medium-chain fatty acid-CoA ligase activity"/>
    <property type="evidence" value="ECO:0007669"/>
    <property type="project" value="TreeGrafter"/>
</dbReference>
<feature type="transmembrane region" description="Helical" evidence="3">
    <location>
        <begin position="16"/>
        <end position="35"/>
    </location>
</feature>
<evidence type="ECO:0000256" key="3">
    <source>
        <dbReference type="SAM" id="Phobius"/>
    </source>
</evidence>
<gene>
    <name evidence="6" type="ORF">AURANDRAFT_11136</name>
</gene>
<dbReference type="Pfam" id="PF13193">
    <property type="entry name" value="AMP-binding_C"/>
    <property type="match status" value="1"/>
</dbReference>
<comment type="similarity">
    <text evidence="1">Belongs to the ATP-dependent AMP-binding enzyme family.</text>
</comment>
<feature type="domain" description="AMP-dependent synthetase/ligase" evidence="4">
    <location>
        <begin position="2"/>
        <end position="312"/>
    </location>
</feature>
<accession>F0Y8Z6</accession>